<dbReference type="Proteomes" id="UP000017148">
    <property type="component" value="Unassembled WGS sequence"/>
</dbReference>
<organism evidence="1 2">
    <name type="scientific">Chitinivibrio alkaliphilus ACht1</name>
    <dbReference type="NCBI Taxonomy" id="1313304"/>
    <lineage>
        <taxon>Bacteria</taxon>
        <taxon>Pseudomonadati</taxon>
        <taxon>Fibrobacterota</taxon>
        <taxon>Chitinivibrionia</taxon>
        <taxon>Chitinivibrionales</taxon>
        <taxon>Chitinivibrionaceae</taxon>
        <taxon>Chitinivibrio</taxon>
    </lineage>
</organism>
<comment type="caution">
    <text evidence="1">The sequence shown here is derived from an EMBL/GenBank/DDBJ whole genome shotgun (WGS) entry which is preliminary data.</text>
</comment>
<sequence>MHIAGVEIPQTLDDVHLLYREGVLSAEDAERYEDLILTPLIPSKEGWERLLALSSFSVSTELPSATTVALYIDHAEKHEDDFFSRYPELYPYAHLIDLTAQPHLFSGDVRLTHRQNPYYGHRGGRISGKVQVDEKLELQASLAATDTSVYWHERALVTTPSSKCSLSIGSYTLPPNPLVWGDLSKSSRTAATGSFLTPYRAMWNGVSFFHAGRHGPSRVFVHSRGSGILGGAMSSYETSSAEYGVGAFGGSLPGSGVLFVRRETSRGRMDLVLTEEKRWAFWGEFRNSRGARSGHTAVSFVQEGYYAPFATQYTTLKRVRPQNDQAGFIEHRGQYRTGVVRLYRHIVLAFSEAAQYQSILGGVTVYSPLYLRTSLARTYETVRDVSVRLTWEKEGRWSPLEWMDVIFRASQRYEYTRWVRAFLRQEIRLHLDQMQATGTLFFRQQVWRDRIMPYVGIGLRREGSHGGYGFRVQGPPGKDFISRGVIHGNFSYSF</sequence>
<dbReference type="STRING" id="1313304.CALK_0561"/>
<name>U7DD40_9BACT</name>
<evidence type="ECO:0000313" key="2">
    <source>
        <dbReference type="Proteomes" id="UP000017148"/>
    </source>
</evidence>
<dbReference type="EMBL" id="ASJR01000004">
    <property type="protein sequence ID" value="ERP38791.1"/>
    <property type="molecule type" value="Genomic_DNA"/>
</dbReference>
<dbReference type="AlphaFoldDB" id="U7DD40"/>
<keyword evidence="2" id="KW-1185">Reference proteome</keyword>
<gene>
    <name evidence="1" type="ORF">CALK_0561</name>
</gene>
<accession>U7DD40</accession>
<proteinExistence type="predicted"/>
<reference evidence="1 2" key="1">
    <citation type="journal article" date="2013" name="Environ. Microbiol.">
        <title>Genome analysis of Chitinivibrio alkaliphilus gen. nov., sp. nov., a novel extremely haloalkaliphilic anaerobic chitinolytic bacterium from the candidate phylum Termite Group 3.</title>
        <authorList>
            <person name="Sorokin D.Y."/>
            <person name="Gumerov V.M."/>
            <person name="Rakitin A.L."/>
            <person name="Beletsky A.V."/>
            <person name="Damste J.S."/>
            <person name="Muyzer G."/>
            <person name="Mardanov A.V."/>
            <person name="Ravin N.V."/>
        </authorList>
    </citation>
    <scope>NUCLEOTIDE SEQUENCE [LARGE SCALE GENOMIC DNA]</scope>
    <source>
        <strain evidence="1 2">ACht1</strain>
    </source>
</reference>
<protein>
    <submittedName>
        <fullName evidence="1">Uncharacterized protein</fullName>
    </submittedName>
</protein>
<evidence type="ECO:0000313" key="1">
    <source>
        <dbReference type="EMBL" id="ERP38791.1"/>
    </source>
</evidence>